<feature type="transmembrane region" description="Helical" evidence="6">
    <location>
        <begin position="16"/>
        <end position="40"/>
    </location>
</feature>
<comment type="similarity">
    <text evidence="5">Belongs to the G-protein coupled receptor 1 family.</text>
</comment>
<feature type="transmembrane region" description="Helical" evidence="6">
    <location>
        <begin position="131"/>
        <end position="152"/>
    </location>
</feature>
<dbReference type="PANTHER" id="PTHR45698:SF1">
    <property type="entry name" value="TRACE AMINE-ASSOCIATED RECEPTOR 13C-LIKE"/>
    <property type="match status" value="1"/>
</dbReference>
<evidence type="ECO:0000256" key="3">
    <source>
        <dbReference type="ARBA" id="ARBA00022989"/>
    </source>
</evidence>
<keyword evidence="5" id="KW-0297">G-protein coupled receptor</keyword>
<evidence type="ECO:0000256" key="2">
    <source>
        <dbReference type="ARBA" id="ARBA00022692"/>
    </source>
</evidence>
<keyword evidence="5" id="KW-0807">Transducer</keyword>
<dbReference type="Pfam" id="PF00001">
    <property type="entry name" value="7tm_1"/>
    <property type="match status" value="1"/>
</dbReference>
<keyword evidence="5" id="KW-0675">Receptor</keyword>
<dbReference type="GeneID" id="110981490"/>
<dbReference type="AlphaFoldDB" id="A0A8B7YQP8"/>
<comment type="subcellular location">
    <subcellularLocation>
        <location evidence="1">Membrane</location>
    </subcellularLocation>
</comment>
<dbReference type="InterPro" id="IPR000276">
    <property type="entry name" value="GPCR_Rhodpsn"/>
</dbReference>
<dbReference type="PROSITE" id="PS00237">
    <property type="entry name" value="G_PROTEIN_RECEP_F1_1"/>
    <property type="match status" value="1"/>
</dbReference>
<dbReference type="Proteomes" id="UP000694845">
    <property type="component" value="Unplaced"/>
</dbReference>
<dbReference type="InterPro" id="IPR017452">
    <property type="entry name" value="GPCR_Rhodpsn_7TM"/>
</dbReference>
<evidence type="ECO:0000259" key="7">
    <source>
        <dbReference type="PROSITE" id="PS50262"/>
    </source>
</evidence>
<organism evidence="8 9">
    <name type="scientific">Acanthaster planci</name>
    <name type="common">Crown-of-thorns starfish</name>
    <dbReference type="NCBI Taxonomy" id="133434"/>
    <lineage>
        <taxon>Eukaryota</taxon>
        <taxon>Metazoa</taxon>
        <taxon>Echinodermata</taxon>
        <taxon>Eleutherozoa</taxon>
        <taxon>Asterozoa</taxon>
        <taxon>Asteroidea</taxon>
        <taxon>Valvatacea</taxon>
        <taxon>Valvatida</taxon>
        <taxon>Acanthasteridae</taxon>
        <taxon>Acanthaster</taxon>
    </lineage>
</organism>
<dbReference type="OMA" id="RNHAPAN"/>
<dbReference type="PRINTS" id="PR00237">
    <property type="entry name" value="GPCRRHODOPSN"/>
</dbReference>
<keyword evidence="4 6" id="KW-0472">Membrane</keyword>
<evidence type="ECO:0000256" key="6">
    <source>
        <dbReference type="SAM" id="Phobius"/>
    </source>
</evidence>
<feature type="transmembrane region" description="Helical" evidence="6">
    <location>
        <begin position="228"/>
        <end position="249"/>
    </location>
</feature>
<dbReference type="SUPFAM" id="SSF81321">
    <property type="entry name" value="Family A G protein-coupled receptor-like"/>
    <property type="match status" value="1"/>
</dbReference>
<evidence type="ECO:0000256" key="4">
    <source>
        <dbReference type="ARBA" id="ARBA00023136"/>
    </source>
</evidence>
<reference evidence="9" key="1">
    <citation type="submission" date="2025-08" db="UniProtKB">
        <authorList>
            <consortium name="RefSeq"/>
        </authorList>
    </citation>
    <scope>IDENTIFICATION</scope>
</reference>
<keyword evidence="8" id="KW-1185">Reference proteome</keyword>
<evidence type="ECO:0000256" key="1">
    <source>
        <dbReference type="ARBA" id="ARBA00004370"/>
    </source>
</evidence>
<protein>
    <submittedName>
        <fullName evidence="9">Galanin receptor type 1-like</fullName>
    </submittedName>
</protein>
<dbReference type="PROSITE" id="PS50262">
    <property type="entry name" value="G_PROTEIN_RECEP_F1_2"/>
    <property type="match status" value="1"/>
</dbReference>
<dbReference type="GO" id="GO:0004930">
    <property type="term" value="F:G protein-coupled receptor activity"/>
    <property type="evidence" value="ECO:0007669"/>
    <property type="project" value="UniProtKB-KW"/>
</dbReference>
<dbReference type="OrthoDB" id="10042731at2759"/>
<keyword evidence="2 5" id="KW-0812">Transmembrane</keyword>
<dbReference type="GO" id="GO:0016020">
    <property type="term" value="C:membrane"/>
    <property type="evidence" value="ECO:0007669"/>
    <property type="project" value="UniProtKB-SubCell"/>
</dbReference>
<dbReference type="Gene3D" id="1.20.1070.10">
    <property type="entry name" value="Rhodopsin 7-helix transmembrane proteins"/>
    <property type="match status" value="1"/>
</dbReference>
<accession>A0A8B7YQP8</accession>
<evidence type="ECO:0000256" key="5">
    <source>
        <dbReference type="RuleBase" id="RU000688"/>
    </source>
</evidence>
<dbReference type="CDD" id="cd00637">
    <property type="entry name" value="7tm_classA_rhodopsin-like"/>
    <property type="match status" value="1"/>
</dbReference>
<dbReference type="KEGG" id="aplc:110981490"/>
<feature type="transmembrane region" description="Helical" evidence="6">
    <location>
        <begin position="269"/>
        <end position="288"/>
    </location>
</feature>
<sequence>MSAANDSTAEGTPNGVVSAVLMTLEVIGILGNTLVCFTILRAKFMHTTTNYLIAHLALADLLVCATFLGFQKRFIPSNLDDPLLCVLFKAHFLVWLAVGVSTASMVLVTAERYIAIVHPLHYPRYLSNWRVKLGIAGIWLLSVPLASIQIFVPKTIADMRSCLQDLTVPLDTLKAAYAFHVALYVIPMLILFYCYGRVMVNLHRKARQYRKDNNQAHAEGLIRAQRKVAIVLLIVAVVYITVWFTIIFSNLYLLFNEVADCNTQEIFRLLYPVLLVFNSVVNPIIYAFKYKEFQRGVREAMFPRCLTRLHRVGVRGDDIAMG</sequence>
<dbReference type="SMART" id="SM01381">
    <property type="entry name" value="7TM_GPCR_Srsx"/>
    <property type="match status" value="1"/>
</dbReference>
<gene>
    <name evidence="9" type="primary">LOC110981490</name>
</gene>
<keyword evidence="3 6" id="KW-1133">Transmembrane helix</keyword>
<evidence type="ECO:0000313" key="9">
    <source>
        <dbReference type="RefSeq" id="XP_022094785.1"/>
    </source>
</evidence>
<feature type="transmembrane region" description="Helical" evidence="6">
    <location>
        <begin position="175"/>
        <end position="195"/>
    </location>
</feature>
<feature type="domain" description="G-protein coupled receptors family 1 profile" evidence="7">
    <location>
        <begin position="31"/>
        <end position="286"/>
    </location>
</feature>
<feature type="transmembrane region" description="Helical" evidence="6">
    <location>
        <begin position="52"/>
        <end position="70"/>
    </location>
</feature>
<dbReference type="PANTHER" id="PTHR45698">
    <property type="entry name" value="TRACE AMINE-ASSOCIATED RECEPTOR 19N-RELATED"/>
    <property type="match status" value="1"/>
</dbReference>
<proteinExistence type="inferred from homology"/>
<dbReference type="RefSeq" id="XP_022094785.1">
    <property type="nucleotide sequence ID" value="XM_022239093.1"/>
</dbReference>
<name>A0A8B7YQP8_ACAPL</name>
<evidence type="ECO:0000313" key="8">
    <source>
        <dbReference type="Proteomes" id="UP000694845"/>
    </source>
</evidence>
<feature type="transmembrane region" description="Helical" evidence="6">
    <location>
        <begin position="90"/>
        <end position="110"/>
    </location>
</feature>